<dbReference type="InterPro" id="IPR042099">
    <property type="entry name" value="ANL_N_sf"/>
</dbReference>
<comment type="caution">
    <text evidence="6">The sequence shown here is derived from an EMBL/GenBank/DDBJ whole genome shotgun (WGS) entry which is preliminary data.</text>
</comment>
<dbReference type="SUPFAM" id="SSF56801">
    <property type="entry name" value="Acetyl-CoA synthetase-like"/>
    <property type="match status" value="1"/>
</dbReference>
<evidence type="ECO:0000256" key="2">
    <source>
        <dbReference type="ARBA" id="ARBA00022598"/>
    </source>
</evidence>
<evidence type="ECO:0000256" key="3">
    <source>
        <dbReference type="SAM" id="MobiDB-lite"/>
    </source>
</evidence>
<dbReference type="Pfam" id="PF00501">
    <property type="entry name" value="AMP-binding"/>
    <property type="match status" value="1"/>
</dbReference>
<evidence type="ECO:0000259" key="5">
    <source>
        <dbReference type="Pfam" id="PF13193"/>
    </source>
</evidence>
<dbReference type="InterPro" id="IPR025110">
    <property type="entry name" value="AMP-bd_C"/>
</dbReference>
<dbReference type="PANTHER" id="PTHR43201">
    <property type="entry name" value="ACYL-COA SYNTHETASE"/>
    <property type="match status" value="1"/>
</dbReference>
<feature type="domain" description="AMP-binding enzyme C-terminal" evidence="5">
    <location>
        <begin position="432"/>
        <end position="505"/>
    </location>
</feature>
<dbReference type="Gene3D" id="3.40.50.12780">
    <property type="entry name" value="N-terminal domain of ligase-like"/>
    <property type="match status" value="1"/>
</dbReference>
<keyword evidence="2" id="KW-0436">Ligase</keyword>
<proteinExistence type="inferred from homology"/>
<organism evidence="6 7">
    <name type="scientific">Nocardia fusca</name>
    <dbReference type="NCBI Taxonomy" id="941183"/>
    <lineage>
        <taxon>Bacteria</taxon>
        <taxon>Bacillati</taxon>
        <taxon>Actinomycetota</taxon>
        <taxon>Actinomycetes</taxon>
        <taxon>Mycobacteriales</taxon>
        <taxon>Nocardiaceae</taxon>
        <taxon>Nocardia</taxon>
    </lineage>
</organism>
<gene>
    <name evidence="6" type="ORF">AB0H72_34945</name>
</gene>
<dbReference type="Pfam" id="PF13193">
    <property type="entry name" value="AMP-binding_C"/>
    <property type="match status" value="1"/>
</dbReference>
<dbReference type="InterPro" id="IPR020845">
    <property type="entry name" value="AMP-binding_CS"/>
</dbReference>
<evidence type="ECO:0000313" key="6">
    <source>
        <dbReference type="EMBL" id="MEV0367894.1"/>
    </source>
</evidence>
<sequence>MSPERARTAEAYPDMVAEIAAESPEAICLEEVDGLVRTYAEVHANARKWHRALVGLGVAAGDTVLTFVASSVASVELWCGVAYAGAIEASANPAYRGALLDHIVGDTRARVAVVDHRYFSAVREALIKAPNIEQVLVIGGDDDLRSEGSTVIARADDNLDAAGESVASELPGRIPGHTPACILYTSGTTGLSKGVVVPFAQLKEAAAGVFPPTVLGHEDAIYLPFPPSHITYRANLISVARVRGRAVLRERFSTEAFWADIAKYQCTATLLLGAMANFVYQSEDRPGSTPLRRVQMIPVIPEVEDFKKRHDVLVTTQWGMTEVCAPIVAVDYDVSIPQSCGRLRDGFEARIVDEFDREVPDGELGELVLRPREPWHFASGYWANPEATVAAWRNLWFHTGDQFRRDEQGNYYLVDRLKDSLRRRGENISSVEVEAAVLQHPDVLECAVVGVDSEWGEQEVMAFVVPKQSRHLDEAALDEFLTGRLAEFMRPRFIEVLDSLPKTATERVRKAELRERGRGANTWARPERVRSTSAPASEGGGAR</sequence>
<comment type="similarity">
    <text evidence="1">Belongs to the ATP-dependent AMP-binding enzyme family.</text>
</comment>
<dbReference type="Gene3D" id="3.30.300.30">
    <property type="match status" value="1"/>
</dbReference>
<accession>A0ABV3FJL0</accession>
<feature type="domain" description="AMP-dependent synthetase/ligase" evidence="4">
    <location>
        <begin position="18"/>
        <end position="382"/>
    </location>
</feature>
<dbReference type="Proteomes" id="UP001551658">
    <property type="component" value="Unassembled WGS sequence"/>
</dbReference>
<evidence type="ECO:0000259" key="4">
    <source>
        <dbReference type="Pfam" id="PF00501"/>
    </source>
</evidence>
<dbReference type="InterPro" id="IPR045851">
    <property type="entry name" value="AMP-bd_C_sf"/>
</dbReference>
<feature type="region of interest" description="Disordered" evidence="3">
    <location>
        <begin position="516"/>
        <end position="543"/>
    </location>
</feature>
<reference evidence="6 7" key="1">
    <citation type="submission" date="2024-06" db="EMBL/GenBank/DDBJ databases">
        <title>The Natural Products Discovery Center: Release of the First 8490 Sequenced Strains for Exploring Actinobacteria Biosynthetic Diversity.</title>
        <authorList>
            <person name="Kalkreuter E."/>
            <person name="Kautsar S.A."/>
            <person name="Yang D."/>
            <person name="Bader C.D."/>
            <person name="Teijaro C.N."/>
            <person name="Fluegel L."/>
            <person name="Davis C.M."/>
            <person name="Simpson J.R."/>
            <person name="Lauterbach L."/>
            <person name="Steele A.D."/>
            <person name="Gui C."/>
            <person name="Meng S."/>
            <person name="Li G."/>
            <person name="Viehrig K."/>
            <person name="Ye F."/>
            <person name="Su P."/>
            <person name="Kiefer A.F."/>
            <person name="Nichols A."/>
            <person name="Cepeda A.J."/>
            <person name="Yan W."/>
            <person name="Fan B."/>
            <person name="Jiang Y."/>
            <person name="Adhikari A."/>
            <person name="Zheng C.-J."/>
            <person name="Schuster L."/>
            <person name="Cowan T.M."/>
            <person name="Smanski M.J."/>
            <person name="Chevrette M.G."/>
            <person name="De Carvalho L.P.S."/>
            <person name="Shen B."/>
        </authorList>
    </citation>
    <scope>NUCLEOTIDE SEQUENCE [LARGE SCALE GENOMIC DNA]</scope>
    <source>
        <strain evidence="6 7">NPDC050671</strain>
    </source>
</reference>
<dbReference type="RefSeq" id="WP_357988118.1">
    <property type="nucleotide sequence ID" value="NZ_JBFAIH010000040.1"/>
</dbReference>
<name>A0ABV3FJL0_9NOCA</name>
<dbReference type="EMBL" id="JBFAIH010000040">
    <property type="protein sequence ID" value="MEV0367894.1"/>
    <property type="molecule type" value="Genomic_DNA"/>
</dbReference>
<protein>
    <submittedName>
        <fullName evidence="6">AMP-binding protein</fullName>
    </submittedName>
</protein>
<dbReference type="PANTHER" id="PTHR43201:SF5">
    <property type="entry name" value="MEDIUM-CHAIN ACYL-COA LIGASE ACSF2, MITOCHONDRIAL"/>
    <property type="match status" value="1"/>
</dbReference>
<dbReference type="PROSITE" id="PS00455">
    <property type="entry name" value="AMP_BINDING"/>
    <property type="match status" value="1"/>
</dbReference>
<evidence type="ECO:0000313" key="7">
    <source>
        <dbReference type="Proteomes" id="UP001551658"/>
    </source>
</evidence>
<keyword evidence="7" id="KW-1185">Reference proteome</keyword>
<evidence type="ECO:0000256" key="1">
    <source>
        <dbReference type="ARBA" id="ARBA00006432"/>
    </source>
</evidence>
<dbReference type="InterPro" id="IPR000873">
    <property type="entry name" value="AMP-dep_synth/lig_dom"/>
</dbReference>